<dbReference type="CDD" id="cd01948">
    <property type="entry name" value="EAL"/>
    <property type="match status" value="1"/>
</dbReference>
<dbReference type="PROSITE" id="PS50112">
    <property type="entry name" value="PAS"/>
    <property type="match status" value="1"/>
</dbReference>
<dbReference type="Gene3D" id="3.30.70.270">
    <property type="match status" value="1"/>
</dbReference>
<feature type="domain" description="GGDEF" evidence="4">
    <location>
        <begin position="565"/>
        <end position="735"/>
    </location>
</feature>
<dbReference type="InterPro" id="IPR029787">
    <property type="entry name" value="Nucleotide_cyclase"/>
</dbReference>
<dbReference type="Pfam" id="PF00563">
    <property type="entry name" value="EAL"/>
    <property type="match status" value="1"/>
</dbReference>
<protein>
    <submittedName>
        <fullName evidence="5">EAL domain-containing protein</fullName>
    </submittedName>
</protein>
<dbReference type="InterPro" id="IPR035919">
    <property type="entry name" value="EAL_sf"/>
</dbReference>
<evidence type="ECO:0000259" key="3">
    <source>
        <dbReference type="PROSITE" id="PS50883"/>
    </source>
</evidence>
<dbReference type="SUPFAM" id="SSF55785">
    <property type="entry name" value="PYP-like sensor domain (PAS domain)"/>
    <property type="match status" value="3"/>
</dbReference>
<evidence type="ECO:0000259" key="4">
    <source>
        <dbReference type="PROSITE" id="PS50887"/>
    </source>
</evidence>
<dbReference type="InterPro" id="IPR043128">
    <property type="entry name" value="Rev_trsase/Diguanyl_cyclase"/>
</dbReference>
<dbReference type="EMBL" id="JBBEGN010000005">
    <property type="protein sequence ID" value="MEJ2868816.1"/>
    <property type="molecule type" value="Genomic_DNA"/>
</dbReference>
<feature type="domain" description="EAL" evidence="3">
    <location>
        <begin position="744"/>
        <end position="997"/>
    </location>
</feature>
<reference evidence="5 6" key="1">
    <citation type="submission" date="2024-03" db="EMBL/GenBank/DDBJ databases">
        <title>Actinomycetospora sp. OC33-EN08, a novel actinomycete isolated from wild orchid (Aerides multiflora).</title>
        <authorList>
            <person name="Suriyachadkun C."/>
        </authorList>
    </citation>
    <scope>NUCLEOTIDE SEQUENCE [LARGE SCALE GENOMIC DNA]</scope>
    <source>
        <strain evidence="5 6">OC33-EN08</strain>
    </source>
</reference>
<dbReference type="CDD" id="cd01949">
    <property type="entry name" value="GGDEF"/>
    <property type="match status" value="1"/>
</dbReference>
<keyword evidence="6" id="KW-1185">Reference proteome</keyword>
<dbReference type="PANTHER" id="PTHR44757">
    <property type="entry name" value="DIGUANYLATE CYCLASE DGCP"/>
    <property type="match status" value="1"/>
</dbReference>
<evidence type="ECO:0000259" key="2">
    <source>
        <dbReference type="PROSITE" id="PS50112"/>
    </source>
</evidence>
<dbReference type="InterPro" id="IPR052155">
    <property type="entry name" value="Biofilm_reg_signaling"/>
</dbReference>
<dbReference type="Gene3D" id="3.20.20.450">
    <property type="entry name" value="EAL domain"/>
    <property type="match status" value="1"/>
</dbReference>
<dbReference type="NCBIfam" id="TIGR00254">
    <property type="entry name" value="GGDEF"/>
    <property type="match status" value="1"/>
</dbReference>
<dbReference type="RefSeq" id="WP_337695383.1">
    <property type="nucleotide sequence ID" value="NZ_JBBEGN010000005.1"/>
</dbReference>
<dbReference type="InterPro" id="IPR001633">
    <property type="entry name" value="EAL_dom"/>
</dbReference>
<dbReference type="SMART" id="SM00091">
    <property type="entry name" value="PAS"/>
    <property type="match status" value="2"/>
</dbReference>
<organism evidence="5 6">
    <name type="scientific">Actinomycetospora aurantiaca</name>
    <dbReference type="NCBI Taxonomy" id="3129233"/>
    <lineage>
        <taxon>Bacteria</taxon>
        <taxon>Bacillati</taxon>
        <taxon>Actinomycetota</taxon>
        <taxon>Actinomycetes</taxon>
        <taxon>Pseudonocardiales</taxon>
        <taxon>Pseudonocardiaceae</taxon>
        <taxon>Actinomycetospora</taxon>
    </lineage>
</organism>
<evidence type="ECO:0000313" key="6">
    <source>
        <dbReference type="Proteomes" id="UP001385809"/>
    </source>
</evidence>
<accession>A0ABU8MNC0</accession>
<dbReference type="InterPro" id="IPR035965">
    <property type="entry name" value="PAS-like_dom_sf"/>
</dbReference>
<feature type="compositionally biased region" description="Low complexity" evidence="1">
    <location>
        <begin position="127"/>
        <end position="139"/>
    </location>
</feature>
<gene>
    <name evidence="5" type="ORF">WCD74_13675</name>
</gene>
<feature type="domain" description="PAS" evidence="2">
    <location>
        <begin position="395"/>
        <end position="448"/>
    </location>
</feature>
<dbReference type="InterPro" id="IPR000014">
    <property type="entry name" value="PAS"/>
</dbReference>
<dbReference type="PROSITE" id="PS50883">
    <property type="entry name" value="EAL"/>
    <property type="match status" value="1"/>
</dbReference>
<feature type="compositionally biased region" description="Basic and acidic residues" evidence="1">
    <location>
        <begin position="44"/>
        <end position="56"/>
    </location>
</feature>
<dbReference type="PROSITE" id="PS50887">
    <property type="entry name" value="GGDEF"/>
    <property type="match status" value="1"/>
</dbReference>
<proteinExistence type="predicted"/>
<feature type="region of interest" description="Disordered" evidence="1">
    <location>
        <begin position="18"/>
        <end position="139"/>
    </location>
</feature>
<name>A0ABU8MNC0_9PSEU</name>
<dbReference type="SMART" id="SM00267">
    <property type="entry name" value="GGDEF"/>
    <property type="match status" value="1"/>
</dbReference>
<dbReference type="Gene3D" id="3.30.450.20">
    <property type="entry name" value="PAS domain"/>
    <property type="match status" value="2"/>
</dbReference>
<dbReference type="PANTHER" id="PTHR44757:SF2">
    <property type="entry name" value="BIOFILM ARCHITECTURE MAINTENANCE PROTEIN MBAA"/>
    <property type="match status" value="1"/>
</dbReference>
<dbReference type="SUPFAM" id="SSF55073">
    <property type="entry name" value="Nucleotide cyclase"/>
    <property type="match status" value="1"/>
</dbReference>
<dbReference type="SMART" id="SM00052">
    <property type="entry name" value="EAL"/>
    <property type="match status" value="1"/>
</dbReference>
<dbReference type="Pfam" id="PF13188">
    <property type="entry name" value="PAS_8"/>
    <property type="match status" value="1"/>
</dbReference>
<evidence type="ECO:0000256" key="1">
    <source>
        <dbReference type="SAM" id="MobiDB-lite"/>
    </source>
</evidence>
<dbReference type="Proteomes" id="UP001385809">
    <property type="component" value="Unassembled WGS sequence"/>
</dbReference>
<sequence>MNGARRTPRLAVVRVADASGAAASASASEPGLVGDQLPAPARPHAADETRGEERADGSAGRCEADTLPTVPRGRPARSEAATRPGSPAAPAPRHGATPAAPAPGPRRREDGGAHRHRAGTPSAPLPAVARTAGTASTTASPVEAATVAAAPVSAPGGTDPLLELLPEGPAVVYDAEGLVVTASREFARLAGTPVAEMAGRPVDAVLVTGGAPGPTGETGEIRRRGGATVPVRLLRWDRLPNSPHRALLAVDVSDLDGSETVRRTVDAAVADERRRLERLTRLAGVGAWELDRTADVWTISSVARTLFGLPSVGPVLRTTVAECVHPMDRPQVWARWTAMVETGARLDLEVRAAHAPNRLLHVRAERTTVGARVVITGSVEDVTERRAVESRMRTSTQRFTDLLAVAPVGVAIFDDHERLVQANQSLCRLLGEGQEALRGRRADELLDLEAELGPDTVAMPAPLLGRPAGSAGSISWSCTARALRRRERGARGELTDPVWCELHVSVSVDDAGHATHLVVFTDVTENRRVEASLRHQAMHDELTGLPNRRALTRAVSQLLSGPSARRTAVLFCDLDNFKRVNDSLGHDAGDELLVWLADRLRDGLPPGCSATRHSGDEFVVVCADVDAHGGLDALTDLVGKLLRTAVPVHGQLVRVSATIGAAVGAALGLPASAGGGEIDPYADPVAQVLAAAVAGGDVDEPELPDHPATGDLIRFADAALFEAKSGSSRVALADEAIMRGADEALRLESQLRQAMVNDELVLHFQPVVGPDGCVQTAEALVRWQHPEHGLIFPDKFLPIAEAADLLGDLDRWVLRAAVREAATWPAHGGRTASVAVNLAGLLPGDPDFLATVHEAVAESGLPWDRLVLELVETCLADLPPSTLREMNELIAAGVRFAVDDFGTGYSSLSRLTGLPAQIVKLDRGFVRGVATGESDRAVARAVVELAAAIGQTCVAEGVEDADQFAVLRDLGVDAYQGWLFARAMPGPKLAEVLARGPIAPDVADAS</sequence>
<evidence type="ECO:0000313" key="5">
    <source>
        <dbReference type="EMBL" id="MEJ2868816.1"/>
    </source>
</evidence>
<dbReference type="Pfam" id="PF00990">
    <property type="entry name" value="GGDEF"/>
    <property type="match status" value="1"/>
</dbReference>
<feature type="compositionally biased region" description="Low complexity" evidence="1">
    <location>
        <begin position="18"/>
        <end position="28"/>
    </location>
</feature>
<comment type="caution">
    <text evidence="5">The sequence shown here is derived from an EMBL/GenBank/DDBJ whole genome shotgun (WGS) entry which is preliminary data.</text>
</comment>
<dbReference type="InterPro" id="IPR000160">
    <property type="entry name" value="GGDEF_dom"/>
</dbReference>
<dbReference type="SUPFAM" id="SSF141868">
    <property type="entry name" value="EAL domain-like"/>
    <property type="match status" value="1"/>
</dbReference>